<dbReference type="Pfam" id="PF02752">
    <property type="entry name" value="Arrestin_C"/>
    <property type="match status" value="1"/>
</dbReference>
<organism evidence="2 3">
    <name type="scientific">Blyttiomyces helicus</name>
    <dbReference type="NCBI Taxonomy" id="388810"/>
    <lineage>
        <taxon>Eukaryota</taxon>
        <taxon>Fungi</taxon>
        <taxon>Fungi incertae sedis</taxon>
        <taxon>Chytridiomycota</taxon>
        <taxon>Chytridiomycota incertae sedis</taxon>
        <taxon>Chytridiomycetes</taxon>
        <taxon>Chytridiomycetes incertae sedis</taxon>
        <taxon>Blyttiomyces</taxon>
    </lineage>
</organism>
<feature type="domain" description="Arrestin C-terminal-like" evidence="1">
    <location>
        <begin position="153"/>
        <end position="284"/>
    </location>
</feature>
<proteinExistence type="predicted"/>
<reference evidence="3" key="1">
    <citation type="journal article" date="2018" name="Nat. Microbiol.">
        <title>Leveraging single-cell genomics to expand the fungal tree of life.</title>
        <authorList>
            <person name="Ahrendt S.R."/>
            <person name="Quandt C.A."/>
            <person name="Ciobanu D."/>
            <person name="Clum A."/>
            <person name="Salamov A."/>
            <person name="Andreopoulos B."/>
            <person name="Cheng J.F."/>
            <person name="Woyke T."/>
            <person name="Pelin A."/>
            <person name="Henrissat B."/>
            <person name="Reynolds N.K."/>
            <person name="Benny G.L."/>
            <person name="Smith M.E."/>
            <person name="James T.Y."/>
            <person name="Grigoriev I.V."/>
        </authorList>
    </citation>
    <scope>NUCLEOTIDE SEQUENCE [LARGE SCALE GENOMIC DNA]</scope>
</reference>
<gene>
    <name evidence="2" type="ORF">BDK51DRAFT_47822</name>
</gene>
<keyword evidence="3" id="KW-1185">Reference proteome</keyword>
<dbReference type="OrthoDB" id="2148895at2759"/>
<dbReference type="Gene3D" id="2.60.40.640">
    <property type="match status" value="2"/>
</dbReference>
<dbReference type="InterPro" id="IPR006616">
    <property type="entry name" value="DM9_repeat"/>
</dbReference>
<dbReference type="SMART" id="SM00696">
    <property type="entry name" value="DM9"/>
    <property type="match status" value="2"/>
</dbReference>
<dbReference type="InterPro" id="IPR011022">
    <property type="entry name" value="Arrestin_C-like"/>
</dbReference>
<dbReference type="Pfam" id="PF11901">
    <property type="entry name" value="DM9"/>
    <property type="match status" value="1"/>
</dbReference>
<dbReference type="InterPro" id="IPR014752">
    <property type="entry name" value="Arrestin-like_C"/>
</dbReference>
<dbReference type="Proteomes" id="UP000269721">
    <property type="component" value="Unassembled WGS sequence"/>
</dbReference>
<sequence length="480" mass="51344">MPDSFVRIELPPCFDLGAGQGLSATVRLDVMNDPLNANEGITISFYGAQRIAYDTMVSERVGNETRSRRMIFHPGSYAFPFLIMLPANLPVPFSYSHGDASASMSYFIEAKARTGLFKFDIKSGPVPIRVIPPPYNSNALSPVYTQHTNAFMLGGSATVTAQTQRNAFVVGYPIIVDLDAVNDSSKKMKHIQIELHQIAKLQVGGHSHKDASCALTTVNFPGIGKLESGILRAQLPVPAYATPTVSTQHVTISYEVRVRLAFSMAVDPVAAIPITILSADSPPLYIPPHIAEAESSPVPAPTFGDPNKRQPLAPPPALAAFWVRIAGPAIIPTALRAGSDVNGSPLYIARAFISGSYQLGKAGPTLPTALFSYAGHEVPARGEYEVLVPAPGLGWAKSTPSHPIPDRALPLGVEASGELLYVVRAKATNAGWLRAATKESLCPGKTGRHLKGAYLPFDGKECVVAEYEVLVQDNKMAVLL</sequence>
<evidence type="ECO:0000313" key="3">
    <source>
        <dbReference type="Proteomes" id="UP000269721"/>
    </source>
</evidence>
<dbReference type="InterPro" id="IPR014756">
    <property type="entry name" value="Ig_E-set"/>
</dbReference>
<dbReference type="EMBL" id="KZ995026">
    <property type="protein sequence ID" value="RKO91526.1"/>
    <property type="molecule type" value="Genomic_DNA"/>
</dbReference>
<evidence type="ECO:0000313" key="2">
    <source>
        <dbReference type="EMBL" id="RKO91526.1"/>
    </source>
</evidence>
<name>A0A4P9WLJ6_9FUNG</name>
<accession>A0A4P9WLJ6</accession>
<dbReference type="SMART" id="SM01017">
    <property type="entry name" value="Arrestin_C"/>
    <property type="match status" value="1"/>
</dbReference>
<dbReference type="SUPFAM" id="SSF81296">
    <property type="entry name" value="E set domains"/>
    <property type="match status" value="1"/>
</dbReference>
<dbReference type="PANTHER" id="PTHR31649">
    <property type="entry name" value="AGAP009604-PA"/>
    <property type="match status" value="1"/>
</dbReference>
<evidence type="ECO:0000259" key="1">
    <source>
        <dbReference type="SMART" id="SM01017"/>
    </source>
</evidence>
<protein>
    <recommendedName>
        <fullName evidence="1">Arrestin C-terminal-like domain-containing protein</fullName>
    </recommendedName>
</protein>
<dbReference type="PANTHER" id="PTHR31649:SF1">
    <property type="entry name" value="FARNESOIC ACID O-METHYL TRANSFERASE DOMAIN-CONTAINING PROTEIN"/>
    <property type="match status" value="1"/>
</dbReference>
<dbReference type="AlphaFoldDB" id="A0A4P9WLJ6"/>